<dbReference type="InterPro" id="IPR041698">
    <property type="entry name" value="Methyltransf_25"/>
</dbReference>
<protein>
    <submittedName>
        <fullName evidence="2">Methyltransferase type 12</fullName>
    </submittedName>
</protein>
<dbReference type="SUPFAM" id="SSF53335">
    <property type="entry name" value="S-adenosyl-L-methionine-dependent methyltransferases"/>
    <property type="match status" value="1"/>
</dbReference>
<feature type="domain" description="Methyltransferase" evidence="1">
    <location>
        <begin position="76"/>
        <end position="166"/>
    </location>
</feature>
<dbReference type="InterPro" id="IPR029063">
    <property type="entry name" value="SAM-dependent_MTases_sf"/>
</dbReference>
<gene>
    <name evidence="2" type="ORF">GCM10011354_31330</name>
</gene>
<dbReference type="EMBL" id="BMHA01000013">
    <property type="protein sequence ID" value="GGI08887.1"/>
    <property type="molecule type" value="Genomic_DNA"/>
</dbReference>
<dbReference type="RefSeq" id="WP_165403836.1">
    <property type="nucleotide sequence ID" value="NZ_BMHA01000013.1"/>
</dbReference>
<name>A0A8J3AGI2_9ACTN</name>
<reference evidence="2" key="1">
    <citation type="journal article" date="2014" name="Int. J. Syst. Evol. Microbiol.">
        <title>Complete genome sequence of Corynebacterium casei LMG S-19264T (=DSM 44701T), isolated from a smear-ripened cheese.</title>
        <authorList>
            <consortium name="US DOE Joint Genome Institute (JGI-PGF)"/>
            <person name="Walter F."/>
            <person name="Albersmeier A."/>
            <person name="Kalinowski J."/>
            <person name="Ruckert C."/>
        </authorList>
    </citation>
    <scope>NUCLEOTIDE SEQUENCE</scope>
    <source>
        <strain evidence="2">CGMCC 1.14988</strain>
    </source>
</reference>
<reference evidence="2" key="2">
    <citation type="submission" date="2020-09" db="EMBL/GenBank/DDBJ databases">
        <authorList>
            <person name="Sun Q."/>
            <person name="Zhou Y."/>
        </authorList>
    </citation>
    <scope>NUCLEOTIDE SEQUENCE</scope>
    <source>
        <strain evidence="2">CGMCC 1.14988</strain>
    </source>
</reference>
<sequence length="246" mass="26253">MPRFLRRTPPVAPDPGALVAEHLEAGRPTGWFEPLYAGADRDPDAVPWAQQTPHPYVVDWLDDPVVTPPGRRAVVVGCGLGDDAAELARRDFDVVAFDVAPSAVAWAQRRFRRSPVDWRVVDLLELPDELVGAFGLVVEVRTVQSLPGVVRDAAMHAVGRLAAPGGVVLAVSLVASSNEVSRTWQGPPWAQAPSELAAYRAAGLERLALEHPDPDEHGAMEVRLTLQRPAGSVPPGAGLPIVPTPG</sequence>
<dbReference type="Proteomes" id="UP000650511">
    <property type="component" value="Unassembled WGS sequence"/>
</dbReference>
<keyword evidence="2" id="KW-0489">Methyltransferase</keyword>
<dbReference type="Gene3D" id="3.40.50.150">
    <property type="entry name" value="Vaccinia Virus protein VP39"/>
    <property type="match status" value="1"/>
</dbReference>
<evidence type="ECO:0000313" key="3">
    <source>
        <dbReference type="Proteomes" id="UP000650511"/>
    </source>
</evidence>
<comment type="caution">
    <text evidence="2">The sequence shown here is derived from an EMBL/GenBank/DDBJ whole genome shotgun (WGS) entry which is preliminary data.</text>
</comment>
<dbReference type="AlphaFoldDB" id="A0A8J3AGI2"/>
<dbReference type="GO" id="GO:0008168">
    <property type="term" value="F:methyltransferase activity"/>
    <property type="evidence" value="ECO:0007669"/>
    <property type="project" value="UniProtKB-KW"/>
</dbReference>
<dbReference type="Pfam" id="PF13649">
    <property type="entry name" value="Methyltransf_25"/>
    <property type="match status" value="1"/>
</dbReference>
<dbReference type="CDD" id="cd02440">
    <property type="entry name" value="AdoMet_MTases"/>
    <property type="match status" value="1"/>
</dbReference>
<evidence type="ECO:0000313" key="2">
    <source>
        <dbReference type="EMBL" id="GGI08887.1"/>
    </source>
</evidence>
<proteinExistence type="predicted"/>
<accession>A0A8J3AGI2</accession>
<dbReference type="GO" id="GO:0032259">
    <property type="term" value="P:methylation"/>
    <property type="evidence" value="ECO:0007669"/>
    <property type="project" value="UniProtKB-KW"/>
</dbReference>
<keyword evidence="3" id="KW-1185">Reference proteome</keyword>
<evidence type="ECO:0000259" key="1">
    <source>
        <dbReference type="Pfam" id="PF13649"/>
    </source>
</evidence>
<organism evidence="2 3">
    <name type="scientific">Egicoccus halophilus</name>
    <dbReference type="NCBI Taxonomy" id="1670830"/>
    <lineage>
        <taxon>Bacteria</taxon>
        <taxon>Bacillati</taxon>
        <taxon>Actinomycetota</taxon>
        <taxon>Nitriliruptoria</taxon>
        <taxon>Egicoccales</taxon>
        <taxon>Egicoccaceae</taxon>
        <taxon>Egicoccus</taxon>
    </lineage>
</organism>
<keyword evidence="2" id="KW-0808">Transferase</keyword>